<name>A0A9J4RF43_STRIT</name>
<sequence>MIEERLEALQSESHRLENALSIIEEERKQLKLKEAELQEEYQNSLRPLQQLQYLTLSACEEEKRQELMYEIGQIGDLIEDWATDKREALKREEGRIEDKQNELFYKRQKLILEVEEQKKDKESTDG</sequence>
<keyword evidence="1" id="KW-0175">Coiled coil</keyword>
<feature type="disulfide bond" description="Interchain" evidence="3">
    <location>
        <position position="59"/>
    </location>
</feature>
<accession>A0A9J4RF43</accession>
<proteinExistence type="evidence at protein level"/>
<dbReference type="AlphaFoldDB" id="A0A9J4RF43"/>
<dbReference type="SMR" id="A0A9J4RF43"/>
<protein>
    <submittedName>
        <fullName evidence="2">LXG-associated alpha-helical protein D2</fullName>
    </submittedName>
</protein>
<dbReference type="PDB" id="7UH4">
    <property type="method" value="X-ray"/>
    <property type="resolution" value="2.20 A"/>
    <property type="chains" value="A/B/C/D=1-126"/>
</dbReference>
<reference evidence="3" key="1">
    <citation type="journal article" date="2022" name="MBio">
        <title>Dual Targeting Factors Are Required for LXG Toxin Export by the Bacterial Type VIIb Secretion System.</title>
        <authorList>
            <person name="Klein T.A."/>
            <person name="Grebenc D.W."/>
            <person name="Shah P.Y."/>
            <person name="McArthur O.D."/>
            <person name="Dickson B.H."/>
            <person name="Surette M.G."/>
            <person name="Kim Y."/>
            <person name="Whitney J.C."/>
        </authorList>
    </citation>
    <scope>X-RAY CRYSTALLOGRAPHY (2.20 ANGSTROMS)</scope>
    <scope>DISULFIDE BONDS</scope>
</reference>
<evidence type="ECO:0007829" key="3">
    <source>
        <dbReference type="PDB" id="7UH4"/>
    </source>
</evidence>
<keyword evidence="3" id="KW-0002">3D-structure</keyword>
<evidence type="ECO:0000256" key="1">
    <source>
        <dbReference type="SAM" id="Coils"/>
    </source>
</evidence>
<feature type="coiled-coil region" evidence="1">
    <location>
        <begin position="6"/>
        <end position="43"/>
    </location>
</feature>
<evidence type="ECO:0000313" key="2">
    <source>
        <dbReference type="PDB" id="7UH4"/>
    </source>
</evidence>
<organism evidence="2">
    <name type="scientific">Streptococcus intermedius</name>
    <dbReference type="NCBI Taxonomy" id="1338"/>
    <lineage>
        <taxon>Bacteria</taxon>
        <taxon>Bacillati</taxon>
        <taxon>Bacillota</taxon>
        <taxon>Bacilli</taxon>
        <taxon>Lactobacillales</taxon>
        <taxon>Streptococcaceae</taxon>
        <taxon>Streptococcus</taxon>
        <taxon>Streptococcus anginosus group</taxon>
    </lineage>
</organism>